<keyword evidence="3 8" id="KW-1134">Transmembrane beta strand</keyword>
<keyword evidence="2 8" id="KW-0813">Transport</keyword>
<sequence>MDVKTDHERWAAMSRCSASIAATTTPTANMFVQDGTERYMGVDSSAWFSPVRDVRVMAGVLALNAKGVGIDDPSVNGKRIFGTPRFQATARVEYSPPVVHGLTLDAGVKYTGNMALDAANQFIVPSYTTVDIGAKYETAIAGKDVTFRAGINNLFDKRYSTTGCGYYALPGAVRTFIANATVEF</sequence>
<comment type="subcellular location">
    <subcellularLocation>
        <location evidence="1 8">Cell outer membrane</location>
        <topology evidence="1 8">Multi-pass membrane protein</topology>
    </subcellularLocation>
</comment>
<dbReference type="InterPro" id="IPR036942">
    <property type="entry name" value="Beta-barrel_TonB_sf"/>
</dbReference>
<evidence type="ECO:0000256" key="4">
    <source>
        <dbReference type="ARBA" id="ARBA00022692"/>
    </source>
</evidence>
<evidence type="ECO:0000256" key="1">
    <source>
        <dbReference type="ARBA" id="ARBA00004571"/>
    </source>
</evidence>
<protein>
    <submittedName>
        <fullName evidence="10">Outer membrane receptor protein involved in Fe transport</fullName>
    </submittedName>
</protein>
<comment type="similarity">
    <text evidence="8">Belongs to the TonB-dependent receptor family.</text>
</comment>
<reference evidence="10 11" key="1">
    <citation type="submission" date="2020-08" db="EMBL/GenBank/DDBJ databases">
        <title>Above-ground endophytic microbial communities from plants in different locations in the United States.</title>
        <authorList>
            <person name="Frank C."/>
        </authorList>
    </citation>
    <scope>NUCLEOTIDE SEQUENCE [LARGE SCALE GENOMIC DNA]</scope>
    <source>
        <strain evidence="10 11">WP4_2_2</strain>
    </source>
</reference>
<dbReference type="Proteomes" id="UP000571554">
    <property type="component" value="Unassembled WGS sequence"/>
</dbReference>
<comment type="caution">
    <text evidence="10">The sequence shown here is derived from an EMBL/GenBank/DDBJ whole genome shotgun (WGS) entry which is preliminary data.</text>
</comment>
<evidence type="ECO:0000256" key="7">
    <source>
        <dbReference type="ARBA" id="ARBA00023237"/>
    </source>
</evidence>
<dbReference type="PANTHER" id="PTHR32552:SF82">
    <property type="entry name" value="FCUA PROTEIN"/>
    <property type="match status" value="1"/>
</dbReference>
<dbReference type="PANTHER" id="PTHR32552">
    <property type="entry name" value="FERRICHROME IRON RECEPTOR-RELATED"/>
    <property type="match status" value="1"/>
</dbReference>
<dbReference type="SUPFAM" id="SSF56935">
    <property type="entry name" value="Porins"/>
    <property type="match status" value="1"/>
</dbReference>
<gene>
    <name evidence="10" type="ORF">F4827_003321</name>
</gene>
<keyword evidence="5" id="KW-0798">TonB box</keyword>
<evidence type="ECO:0000256" key="8">
    <source>
        <dbReference type="PROSITE-ProRule" id="PRU01360"/>
    </source>
</evidence>
<evidence type="ECO:0000313" key="11">
    <source>
        <dbReference type="Proteomes" id="UP000571554"/>
    </source>
</evidence>
<dbReference type="InterPro" id="IPR000531">
    <property type="entry name" value="Beta-barrel_TonB"/>
</dbReference>
<dbReference type="Gene3D" id="2.40.170.20">
    <property type="entry name" value="TonB-dependent receptor, beta-barrel domain"/>
    <property type="match status" value="1"/>
</dbReference>
<evidence type="ECO:0000256" key="2">
    <source>
        <dbReference type="ARBA" id="ARBA00022448"/>
    </source>
</evidence>
<keyword evidence="11" id="KW-1185">Reference proteome</keyword>
<name>A0A7W9WTL8_9BURK</name>
<feature type="domain" description="TonB-dependent receptor-like beta-barrel" evidence="9">
    <location>
        <begin position="29"/>
        <end position="154"/>
    </location>
</feature>
<dbReference type="Pfam" id="PF00593">
    <property type="entry name" value="TonB_dep_Rec_b-barrel"/>
    <property type="match status" value="1"/>
</dbReference>
<evidence type="ECO:0000256" key="5">
    <source>
        <dbReference type="ARBA" id="ARBA00023077"/>
    </source>
</evidence>
<evidence type="ECO:0000256" key="6">
    <source>
        <dbReference type="ARBA" id="ARBA00023136"/>
    </source>
</evidence>
<dbReference type="InterPro" id="IPR039426">
    <property type="entry name" value="TonB-dep_rcpt-like"/>
</dbReference>
<keyword evidence="10" id="KW-0675">Receptor</keyword>
<dbReference type="GO" id="GO:0015344">
    <property type="term" value="F:siderophore uptake transmembrane transporter activity"/>
    <property type="evidence" value="ECO:0007669"/>
    <property type="project" value="TreeGrafter"/>
</dbReference>
<organism evidence="10 11">
    <name type="scientific">Paraburkholderia bannensis</name>
    <dbReference type="NCBI Taxonomy" id="765414"/>
    <lineage>
        <taxon>Bacteria</taxon>
        <taxon>Pseudomonadati</taxon>
        <taxon>Pseudomonadota</taxon>
        <taxon>Betaproteobacteria</taxon>
        <taxon>Burkholderiales</taxon>
        <taxon>Burkholderiaceae</taxon>
        <taxon>Paraburkholderia</taxon>
    </lineage>
</organism>
<evidence type="ECO:0000313" key="10">
    <source>
        <dbReference type="EMBL" id="MBB6103466.1"/>
    </source>
</evidence>
<proteinExistence type="inferred from homology"/>
<accession>A0A7W9WTL8</accession>
<keyword evidence="6 8" id="KW-0472">Membrane</keyword>
<dbReference type="RefSeq" id="WP_183724994.1">
    <property type="nucleotide sequence ID" value="NZ_JACHBW010000009.1"/>
</dbReference>
<dbReference type="PROSITE" id="PS52016">
    <property type="entry name" value="TONB_DEPENDENT_REC_3"/>
    <property type="match status" value="1"/>
</dbReference>
<keyword evidence="4 8" id="KW-0812">Transmembrane</keyword>
<keyword evidence="7 8" id="KW-0998">Cell outer membrane</keyword>
<evidence type="ECO:0000256" key="3">
    <source>
        <dbReference type="ARBA" id="ARBA00022452"/>
    </source>
</evidence>
<evidence type="ECO:0000259" key="9">
    <source>
        <dbReference type="Pfam" id="PF00593"/>
    </source>
</evidence>
<dbReference type="EMBL" id="JACHBW010000009">
    <property type="protein sequence ID" value="MBB6103466.1"/>
    <property type="molecule type" value="Genomic_DNA"/>
</dbReference>
<dbReference type="GO" id="GO:0009279">
    <property type="term" value="C:cell outer membrane"/>
    <property type="evidence" value="ECO:0007669"/>
    <property type="project" value="UniProtKB-SubCell"/>
</dbReference>
<dbReference type="AlphaFoldDB" id="A0A7W9WTL8"/>